<dbReference type="PANTHER" id="PTHR11019:SF159">
    <property type="entry name" value="TRANSCRIPTIONAL REGULATOR-RELATED"/>
    <property type="match status" value="1"/>
</dbReference>
<dbReference type="Pfam" id="PF02311">
    <property type="entry name" value="AraC_binding"/>
    <property type="match status" value="1"/>
</dbReference>
<dbReference type="AlphaFoldDB" id="A0A429V8I2"/>
<reference evidence="6 7" key="1">
    <citation type="submission" date="2018-12" db="EMBL/GenBank/DDBJ databases">
        <title>Sphingomonas sp. HMF7854 Genome sequencing and assembly.</title>
        <authorList>
            <person name="Cha I."/>
            <person name="Kang H."/>
            <person name="Kim H."/>
            <person name="Kang J."/>
            <person name="Joh K."/>
        </authorList>
    </citation>
    <scope>NUCLEOTIDE SEQUENCE [LARGE SCALE GENOMIC DNA]</scope>
    <source>
        <strain evidence="6 7">HMF7854</strain>
    </source>
</reference>
<dbReference type="Gene3D" id="2.60.120.10">
    <property type="entry name" value="Jelly Rolls"/>
    <property type="match status" value="1"/>
</dbReference>
<dbReference type="GO" id="GO:0043565">
    <property type="term" value="F:sequence-specific DNA binding"/>
    <property type="evidence" value="ECO:0007669"/>
    <property type="project" value="InterPro"/>
</dbReference>
<evidence type="ECO:0000256" key="3">
    <source>
        <dbReference type="ARBA" id="ARBA00023125"/>
    </source>
</evidence>
<feature type="domain" description="HTH araC/xylS-type" evidence="5">
    <location>
        <begin position="155"/>
        <end position="252"/>
    </location>
</feature>
<keyword evidence="3" id="KW-0238">DNA-binding</keyword>
<dbReference type="EMBL" id="RWJF01000001">
    <property type="protein sequence ID" value="RST30266.1"/>
    <property type="molecule type" value="Genomic_DNA"/>
</dbReference>
<dbReference type="SMART" id="SM00342">
    <property type="entry name" value="HTH_ARAC"/>
    <property type="match status" value="1"/>
</dbReference>
<dbReference type="Pfam" id="PF12833">
    <property type="entry name" value="HTH_18"/>
    <property type="match status" value="1"/>
</dbReference>
<evidence type="ECO:0000259" key="5">
    <source>
        <dbReference type="PROSITE" id="PS01124"/>
    </source>
</evidence>
<dbReference type="FunFam" id="1.10.10.60:FF:000132">
    <property type="entry name" value="AraC family transcriptional regulator"/>
    <property type="match status" value="1"/>
</dbReference>
<keyword evidence="2" id="KW-0805">Transcription regulation</keyword>
<keyword evidence="1" id="KW-0678">Repressor</keyword>
<accession>A0A429V8I2</accession>
<dbReference type="InterPro" id="IPR018060">
    <property type="entry name" value="HTH_AraC"/>
</dbReference>
<evidence type="ECO:0000313" key="6">
    <source>
        <dbReference type="EMBL" id="RST30266.1"/>
    </source>
</evidence>
<evidence type="ECO:0000313" key="7">
    <source>
        <dbReference type="Proteomes" id="UP000274661"/>
    </source>
</evidence>
<gene>
    <name evidence="6" type="ORF">HMF7854_05080</name>
</gene>
<dbReference type="Proteomes" id="UP000274661">
    <property type="component" value="Unassembled WGS sequence"/>
</dbReference>
<dbReference type="InterPro" id="IPR014710">
    <property type="entry name" value="RmlC-like_jellyroll"/>
</dbReference>
<name>A0A429V8I2_9SPHN</name>
<sequence length="267" mass="29932">MKRSIDYPLESRPIIGFADDYPAGFVDPLHLHHRSQLSYAANGTIAVRTESASFILPPQRAIWIPAGTMHELHCRASVSTYTLYIDPEFDRGLRRCRVFEVSDLVRALIFEVGGFPADYDLAGREGRIARLLLDEVEHMPSTPSEIFMPSDRRLLRVCHALIDDPADQRDLDDWAAIAGMGRRTFTRLFREQTGAGFGVWRQQVRLMAALSLLAQGEAIANAAFDVGYESASAFTAMFHRTFGMPPSAYLQQAHLKPRPMQRARGPA</sequence>
<dbReference type="SUPFAM" id="SSF51182">
    <property type="entry name" value="RmlC-like cupins"/>
    <property type="match status" value="1"/>
</dbReference>
<evidence type="ECO:0000256" key="1">
    <source>
        <dbReference type="ARBA" id="ARBA00022491"/>
    </source>
</evidence>
<protein>
    <submittedName>
        <fullName evidence="6">AraC family transcriptional regulator</fullName>
    </submittedName>
</protein>
<dbReference type="PANTHER" id="PTHR11019">
    <property type="entry name" value="HTH-TYPE TRANSCRIPTIONAL REGULATOR NIMR"/>
    <property type="match status" value="1"/>
</dbReference>
<dbReference type="Gene3D" id="1.10.10.60">
    <property type="entry name" value="Homeodomain-like"/>
    <property type="match status" value="2"/>
</dbReference>
<comment type="caution">
    <text evidence="6">The sequence shown here is derived from an EMBL/GenBank/DDBJ whole genome shotgun (WGS) entry which is preliminary data.</text>
</comment>
<dbReference type="SUPFAM" id="SSF46689">
    <property type="entry name" value="Homeodomain-like"/>
    <property type="match status" value="1"/>
</dbReference>
<evidence type="ECO:0000256" key="4">
    <source>
        <dbReference type="ARBA" id="ARBA00023163"/>
    </source>
</evidence>
<organism evidence="6 7">
    <name type="scientific">Sphingomonas ginkgonis</name>
    <dbReference type="NCBI Taxonomy" id="2315330"/>
    <lineage>
        <taxon>Bacteria</taxon>
        <taxon>Pseudomonadati</taxon>
        <taxon>Pseudomonadota</taxon>
        <taxon>Alphaproteobacteria</taxon>
        <taxon>Sphingomonadales</taxon>
        <taxon>Sphingomonadaceae</taxon>
        <taxon>Sphingomonas</taxon>
    </lineage>
</organism>
<proteinExistence type="predicted"/>
<dbReference type="GO" id="GO:0003700">
    <property type="term" value="F:DNA-binding transcription factor activity"/>
    <property type="evidence" value="ECO:0007669"/>
    <property type="project" value="InterPro"/>
</dbReference>
<keyword evidence="4" id="KW-0804">Transcription</keyword>
<keyword evidence="7" id="KW-1185">Reference proteome</keyword>
<dbReference type="CDD" id="cd06124">
    <property type="entry name" value="cupin_NimR-like_N"/>
    <property type="match status" value="1"/>
</dbReference>
<dbReference type="InterPro" id="IPR003313">
    <property type="entry name" value="AraC-bd"/>
</dbReference>
<dbReference type="OrthoDB" id="9804543at2"/>
<dbReference type="InterPro" id="IPR011051">
    <property type="entry name" value="RmlC_Cupin_sf"/>
</dbReference>
<dbReference type="InterPro" id="IPR009057">
    <property type="entry name" value="Homeodomain-like_sf"/>
</dbReference>
<dbReference type="PROSITE" id="PS01124">
    <property type="entry name" value="HTH_ARAC_FAMILY_2"/>
    <property type="match status" value="1"/>
</dbReference>
<dbReference type="RefSeq" id="WP_126718097.1">
    <property type="nucleotide sequence ID" value="NZ_RWJF01000001.1"/>
</dbReference>
<evidence type="ECO:0000256" key="2">
    <source>
        <dbReference type="ARBA" id="ARBA00023015"/>
    </source>
</evidence>